<evidence type="ECO:0000313" key="2">
    <source>
        <dbReference type="EMBL" id="KJF77316.1"/>
    </source>
</evidence>
<evidence type="ECO:0000256" key="1">
    <source>
        <dbReference type="SAM" id="SignalP"/>
    </source>
</evidence>
<dbReference type="PATRIC" id="fig|582.24.peg.4260"/>
<evidence type="ECO:0000313" key="3">
    <source>
        <dbReference type="Proteomes" id="UP000032582"/>
    </source>
</evidence>
<dbReference type="EMBL" id="JZSH01000162">
    <property type="protein sequence ID" value="KJF77316.1"/>
    <property type="molecule type" value="Genomic_DNA"/>
</dbReference>
<sequence length="112" mass="12054">MNHLKAIFSGMLLSLSAIMPGAASGVSEGTILLSGSVVNAACEVSVLTAEKPQNSQPSFEYRCLRNGEPVSVQDNITGGEPAQGRLPQSMGRTSYSVLNEERREAYLRVDYF</sequence>
<organism evidence="2 3">
    <name type="scientific">Morganella morganii</name>
    <name type="common">Proteus morganii</name>
    <dbReference type="NCBI Taxonomy" id="582"/>
    <lineage>
        <taxon>Bacteria</taxon>
        <taxon>Pseudomonadati</taxon>
        <taxon>Pseudomonadota</taxon>
        <taxon>Gammaproteobacteria</taxon>
        <taxon>Enterobacterales</taxon>
        <taxon>Morganellaceae</taxon>
        <taxon>Morganella</taxon>
    </lineage>
</organism>
<reference evidence="2 3" key="1">
    <citation type="submission" date="2015-02" db="EMBL/GenBank/DDBJ databases">
        <title>Whole genome shotgun sequencing of cultured foodborne pathogen.</title>
        <authorList>
            <person name="Timme R."/>
            <person name="Allard M.W."/>
            <person name="Strain E."/>
            <person name="Evans P.S."/>
            <person name="Brown E."/>
        </authorList>
    </citation>
    <scope>NUCLEOTIDE SEQUENCE [LARGE SCALE GENOMIC DNA]</scope>
    <source>
        <strain evidence="2 3">GCSL-TSO-24</strain>
    </source>
</reference>
<gene>
    <name evidence="2" type="ORF">UA45_13445</name>
</gene>
<comment type="caution">
    <text evidence="2">The sequence shown here is derived from an EMBL/GenBank/DDBJ whole genome shotgun (WGS) entry which is preliminary data.</text>
</comment>
<proteinExistence type="predicted"/>
<accession>A0A0D8L850</accession>
<dbReference type="AlphaFoldDB" id="A0A0D8L850"/>
<feature type="signal peptide" evidence="1">
    <location>
        <begin position="1"/>
        <end position="23"/>
    </location>
</feature>
<feature type="chain" id="PRO_5002332700" description="Type 1 fimbrial protein" evidence="1">
    <location>
        <begin position="24"/>
        <end position="112"/>
    </location>
</feature>
<dbReference type="Proteomes" id="UP000032582">
    <property type="component" value="Unassembled WGS sequence"/>
</dbReference>
<protein>
    <recommendedName>
        <fullName evidence="4">Type 1 fimbrial protein</fullName>
    </recommendedName>
</protein>
<name>A0A0D8L850_MORMO</name>
<evidence type="ECO:0008006" key="4">
    <source>
        <dbReference type="Google" id="ProtNLM"/>
    </source>
</evidence>
<keyword evidence="1" id="KW-0732">Signal</keyword>